<dbReference type="PANTHER" id="PTHR30329:SF21">
    <property type="entry name" value="LIPOPROTEIN YIAD-RELATED"/>
    <property type="match status" value="1"/>
</dbReference>
<dbReference type="Pfam" id="PF00691">
    <property type="entry name" value="OmpA"/>
    <property type="match status" value="1"/>
</dbReference>
<dbReference type="InterPro" id="IPR036737">
    <property type="entry name" value="OmpA-like_sf"/>
</dbReference>
<dbReference type="PROSITE" id="PS51123">
    <property type="entry name" value="OMPA_2"/>
    <property type="match status" value="1"/>
</dbReference>
<dbReference type="EMBL" id="CP001848">
    <property type="protein sequence ID" value="ADB18845.1"/>
    <property type="molecule type" value="Genomic_DNA"/>
</dbReference>
<dbReference type="PANTHER" id="PTHR30329">
    <property type="entry name" value="STATOR ELEMENT OF FLAGELLAR MOTOR COMPLEX"/>
    <property type="match status" value="1"/>
</dbReference>
<dbReference type="Proteomes" id="UP000001887">
    <property type="component" value="Chromosome"/>
</dbReference>
<reference evidence="5 6" key="1">
    <citation type="journal article" date="2009" name="Stand. Genomic Sci.">
        <title>Complete genome sequence of Pirellula staleyi type strain (ATCC 27377).</title>
        <authorList>
            <person name="Clum A."/>
            <person name="Tindall B.J."/>
            <person name="Sikorski J."/>
            <person name="Ivanova N."/>
            <person name="Mavrommatis K."/>
            <person name="Lucas S."/>
            <person name="Glavina del Rio T."/>
            <person name="Nolan M."/>
            <person name="Chen F."/>
            <person name="Tice H."/>
            <person name="Pitluck S."/>
            <person name="Cheng J.F."/>
            <person name="Chertkov O."/>
            <person name="Brettin T."/>
            <person name="Han C."/>
            <person name="Detter J.C."/>
            <person name="Kuske C."/>
            <person name="Bruce D."/>
            <person name="Goodwin L."/>
            <person name="Ovchinikova G."/>
            <person name="Pati A."/>
            <person name="Mikhailova N."/>
            <person name="Chen A."/>
            <person name="Palaniappan K."/>
            <person name="Land M."/>
            <person name="Hauser L."/>
            <person name="Chang Y.J."/>
            <person name="Jeffries C.D."/>
            <person name="Chain P."/>
            <person name="Rohde M."/>
            <person name="Goker M."/>
            <person name="Bristow J."/>
            <person name="Eisen J.A."/>
            <person name="Markowitz V."/>
            <person name="Hugenholtz P."/>
            <person name="Kyrpides N.C."/>
            <person name="Klenk H.P."/>
            <person name="Lapidus A."/>
        </authorList>
    </citation>
    <scope>NUCLEOTIDE SEQUENCE [LARGE SCALE GENOMIC DNA]</scope>
    <source>
        <strain evidence="6">ATCC 27377 / DSM 6068 / ICPB 4128</strain>
    </source>
</reference>
<dbReference type="Gene3D" id="3.30.1330.60">
    <property type="entry name" value="OmpA-like domain"/>
    <property type="match status" value="1"/>
</dbReference>
<evidence type="ECO:0000313" key="5">
    <source>
        <dbReference type="EMBL" id="ADB18845.1"/>
    </source>
</evidence>
<name>D2R3Z6_PIRSD</name>
<evidence type="ECO:0000256" key="2">
    <source>
        <dbReference type="SAM" id="MobiDB-lite"/>
    </source>
</evidence>
<feature type="signal peptide" evidence="3">
    <location>
        <begin position="1"/>
        <end position="29"/>
    </location>
</feature>
<dbReference type="InterPro" id="IPR006665">
    <property type="entry name" value="OmpA-like"/>
</dbReference>
<dbReference type="STRING" id="530564.Psta_4197"/>
<evidence type="ECO:0000313" key="6">
    <source>
        <dbReference type="Proteomes" id="UP000001887"/>
    </source>
</evidence>
<sequence precursor="true">MSNSSFSKHWKQVGIVRPFVTFVLAFLFAAGCSAPNAQLQQVQLEKDQLIAALKAERDAATAAKSRLATVEQRLDEAEKQLAMGGSRGVTSTASSRSSSGFSAASRPASSSPAKPGAMQPLPPPTKPKPESKPIGEPLEWRSLDKTPIRPPASGAVRQSSYEDFVSEEVTEPSLLYAVAQRDRRLRFDDATRSAVVEMPILFEAGTAVLTAEGRESLDELSRLLRNDNLKKTKVLVAGIATGRPSQQAGQSTTARYSSARALGTARAQAVADYLDRHGVSENRLAVTGSGERGDAPLAKIEQPGTQVRGVEIHLLESESPVVGWSQGDTLKTR</sequence>
<feature type="compositionally biased region" description="Basic and acidic residues" evidence="2">
    <location>
        <begin position="127"/>
        <end position="147"/>
    </location>
</feature>
<dbReference type="KEGG" id="psl:Psta_4197"/>
<accession>D2R3Z6</accession>
<dbReference type="eggNOG" id="COG1360">
    <property type="taxonomic scope" value="Bacteria"/>
</dbReference>
<feature type="region of interest" description="Disordered" evidence="2">
    <location>
        <begin position="79"/>
        <end position="158"/>
    </location>
</feature>
<dbReference type="GO" id="GO:0016020">
    <property type="term" value="C:membrane"/>
    <property type="evidence" value="ECO:0007669"/>
    <property type="project" value="UniProtKB-UniRule"/>
</dbReference>
<feature type="compositionally biased region" description="Low complexity" evidence="2">
    <location>
        <begin position="88"/>
        <end position="117"/>
    </location>
</feature>
<evidence type="ECO:0000256" key="3">
    <source>
        <dbReference type="SAM" id="SignalP"/>
    </source>
</evidence>
<dbReference type="HOGENOM" id="CLU_833803_0_0_0"/>
<gene>
    <name evidence="5" type="ordered locus">Psta_4197</name>
</gene>
<proteinExistence type="predicted"/>
<evidence type="ECO:0000259" key="4">
    <source>
        <dbReference type="PROSITE" id="PS51123"/>
    </source>
</evidence>
<dbReference type="AlphaFoldDB" id="D2R3Z6"/>
<evidence type="ECO:0000256" key="1">
    <source>
        <dbReference type="PROSITE-ProRule" id="PRU00473"/>
    </source>
</evidence>
<keyword evidence="6" id="KW-1185">Reference proteome</keyword>
<dbReference type="OrthoDB" id="611024at2"/>
<keyword evidence="3" id="KW-0732">Signal</keyword>
<keyword evidence="1" id="KW-0472">Membrane</keyword>
<feature type="domain" description="OmpA-like" evidence="4">
    <location>
        <begin position="189"/>
        <end position="318"/>
    </location>
</feature>
<dbReference type="InterPro" id="IPR050330">
    <property type="entry name" value="Bact_OuterMem_StrucFunc"/>
</dbReference>
<dbReference type="SUPFAM" id="SSF103088">
    <property type="entry name" value="OmpA-like"/>
    <property type="match status" value="1"/>
</dbReference>
<feature type="chain" id="PRO_5003034584" evidence="3">
    <location>
        <begin position="30"/>
        <end position="333"/>
    </location>
</feature>
<organism evidence="5 6">
    <name type="scientific">Pirellula staleyi (strain ATCC 27377 / DSM 6068 / ICPB 4128)</name>
    <name type="common">Pirella staleyi</name>
    <dbReference type="NCBI Taxonomy" id="530564"/>
    <lineage>
        <taxon>Bacteria</taxon>
        <taxon>Pseudomonadati</taxon>
        <taxon>Planctomycetota</taxon>
        <taxon>Planctomycetia</taxon>
        <taxon>Pirellulales</taxon>
        <taxon>Pirellulaceae</taxon>
        <taxon>Pirellula</taxon>
    </lineage>
</organism>
<protein>
    <submittedName>
        <fullName evidence="5">OmpA/MotB domain protein</fullName>
    </submittedName>
</protein>